<dbReference type="EMBL" id="CP036526">
    <property type="protein sequence ID" value="QDT11908.1"/>
    <property type="molecule type" value="Genomic_DNA"/>
</dbReference>
<protein>
    <submittedName>
        <fullName evidence="1">Uncharacterized protein</fullName>
    </submittedName>
</protein>
<accession>A0A517NXQ3</accession>
<dbReference type="Proteomes" id="UP000319817">
    <property type="component" value="Chromosome"/>
</dbReference>
<evidence type="ECO:0000313" key="2">
    <source>
        <dbReference type="Proteomes" id="UP000319817"/>
    </source>
</evidence>
<keyword evidence="2" id="KW-1185">Reference proteome</keyword>
<sequence>MNERFSKQQLKPIPVTIGQEKETGLQSGQRSLIPFDHLTHFIFRPDPSAFAGRFSCRFR</sequence>
<gene>
    <name evidence="1" type="ORF">K239x_39100</name>
</gene>
<dbReference type="AlphaFoldDB" id="A0A517NXQ3"/>
<organism evidence="1 2">
    <name type="scientific">Stieleria marina</name>
    <dbReference type="NCBI Taxonomy" id="1930275"/>
    <lineage>
        <taxon>Bacteria</taxon>
        <taxon>Pseudomonadati</taxon>
        <taxon>Planctomycetota</taxon>
        <taxon>Planctomycetia</taxon>
        <taxon>Pirellulales</taxon>
        <taxon>Pirellulaceae</taxon>
        <taxon>Stieleria</taxon>
    </lineage>
</organism>
<evidence type="ECO:0000313" key="1">
    <source>
        <dbReference type="EMBL" id="QDT11908.1"/>
    </source>
</evidence>
<reference evidence="1 2" key="1">
    <citation type="submission" date="2019-02" db="EMBL/GenBank/DDBJ databases">
        <title>Deep-cultivation of Planctomycetes and their phenomic and genomic characterization uncovers novel biology.</title>
        <authorList>
            <person name="Wiegand S."/>
            <person name="Jogler M."/>
            <person name="Boedeker C."/>
            <person name="Pinto D."/>
            <person name="Vollmers J."/>
            <person name="Rivas-Marin E."/>
            <person name="Kohn T."/>
            <person name="Peeters S.H."/>
            <person name="Heuer A."/>
            <person name="Rast P."/>
            <person name="Oberbeckmann S."/>
            <person name="Bunk B."/>
            <person name="Jeske O."/>
            <person name="Meyerdierks A."/>
            <person name="Storesund J.E."/>
            <person name="Kallscheuer N."/>
            <person name="Luecker S."/>
            <person name="Lage O.M."/>
            <person name="Pohl T."/>
            <person name="Merkel B.J."/>
            <person name="Hornburger P."/>
            <person name="Mueller R.-W."/>
            <person name="Bruemmer F."/>
            <person name="Labrenz M."/>
            <person name="Spormann A.M."/>
            <person name="Op den Camp H."/>
            <person name="Overmann J."/>
            <person name="Amann R."/>
            <person name="Jetten M.S.M."/>
            <person name="Mascher T."/>
            <person name="Medema M.H."/>
            <person name="Devos D.P."/>
            <person name="Kaster A.-K."/>
            <person name="Ovreas L."/>
            <person name="Rohde M."/>
            <person name="Galperin M.Y."/>
            <person name="Jogler C."/>
        </authorList>
    </citation>
    <scope>NUCLEOTIDE SEQUENCE [LARGE SCALE GENOMIC DNA]</scope>
    <source>
        <strain evidence="1 2">K23_9</strain>
    </source>
</reference>
<proteinExistence type="predicted"/>
<name>A0A517NXQ3_9BACT</name>